<dbReference type="Proteomes" id="UP000278437">
    <property type="component" value="Chromosome"/>
</dbReference>
<evidence type="ECO:0000313" key="2">
    <source>
        <dbReference type="Proteomes" id="UP000278437"/>
    </source>
</evidence>
<sequence length="59" mass="6992">MNYRPSDMSCQGWLQATYSGKLFWPRKQDFSSEQKFIFCASERGLRGLNRPQVLAYRQI</sequence>
<protein>
    <submittedName>
        <fullName evidence="1">Uncharacterized protein</fullName>
    </submittedName>
</protein>
<reference evidence="2" key="1">
    <citation type="submission" date="2017-03" db="EMBL/GenBank/DDBJ databases">
        <title>Full genome sequence of a non-lethal Shewanella isolate that potentiates virulence of Vibio parahaemolyticus causing acute hepatopancreatic necrosis disease (AHPND) in shrimp.</title>
        <authorList>
            <person name="Prachumwat A."/>
            <person name="Sritunyalucksana K."/>
        </authorList>
    </citation>
    <scope>NUCLEOTIDE SEQUENCE [LARGE SCALE GENOMIC DNA]</scope>
    <source>
        <strain evidence="2">TH2012</strain>
    </source>
</reference>
<dbReference type="EMBL" id="CP020373">
    <property type="protein sequence ID" value="AZQ12466.1"/>
    <property type="molecule type" value="Genomic_DNA"/>
</dbReference>
<accession>A0ABM7DRY6</accession>
<evidence type="ECO:0000313" key="1">
    <source>
        <dbReference type="EMBL" id="AZQ12466.1"/>
    </source>
</evidence>
<name>A0ABM7DRY6_9GAMM</name>
<gene>
    <name evidence="1" type="ORF">STH12_03406</name>
</gene>
<proteinExistence type="predicted"/>
<organism evidence="1 2">
    <name type="scientific">Shewanella khirikhana</name>
    <dbReference type="NCBI Taxonomy" id="1965282"/>
    <lineage>
        <taxon>Bacteria</taxon>
        <taxon>Pseudomonadati</taxon>
        <taxon>Pseudomonadota</taxon>
        <taxon>Gammaproteobacteria</taxon>
        <taxon>Alteromonadales</taxon>
        <taxon>Shewanellaceae</taxon>
        <taxon>Shewanella</taxon>
    </lineage>
</organism>
<keyword evidence="2" id="KW-1185">Reference proteome</keyword>